<dbReference type="Proteomes" id="UP000317778">
    <property type="component" value="Unassembled WGS sequence"/>
</dbReference>
<name>A0A532V139_UNCT6</name>
<evidence type="ECO:0000256" key="4">
    <source>
        <dbReference type="SAM" id="MobiDB-lite"/>
    </source>
</evidence>
<keyword evidence="2" id="KW-0547">Nucleotide-binding</keyword>
<evidence type="ECO:0000313" key="7">
    <source>
        <dbReference type="Proteomes" id="UP000317778"/>
    </source>
</evidence>
<dbReference type="InterPro" id="IPR003959">
    <property type="entry name" value="ATPase_AAA_core"/>
</dbReference>
<dbReference type="SUPFAM" id="SSF52540">
    <property type="entry name" value="P-loop containing nucleoside triphosphate hydrolases"/>
    <property type="match status" value="1"/>
</dbReference>
<dbReference type="SMART" id="SM00382">
    <property type="entry name" value="AAA"/>
    <property type="match status" value="1"/>
</dbReference>
<feature type="compositionally biased region" description="Basic and acidic residues" evidence="4">
    <location>
        <begin position="539"/>
        <end position="548"/>
    </location>
</feature>
<dbReference type="InterPro" id="IPR041627">
    <property type="entry name" value="AAA_lid_6"/>
</dbReference>
<dbReference type="InterPro" id="IPR026870">
    <property type="entry name" value="Zinc_ribbon_dom"/>
</dbReference>
<dbReference type="CDD" id="cd00009">
    <property type="entry name" value="AAA"/>
    <property type="match status" value="1"/>
</dbReference>
<keyword evidence="3" id="KW-0067">ATP-binding</keyword>
<feature type="domain" description="AAA+ ATPase" evidence="5">
    <location>
        <begin position="279"/>
        <end position="418"/>
    </location>
</feature>
<dbReference type="InterPro" id="IPR000641">
    <property type="entry name" value="CbxX/CfxQ"/>
</dbReference>
<evidence type="ECO:0000256" key="2">
    <source>
        <dbReference type="ARBA" id="ARBA00022741"/>
    </source>
</evidence>
<dbReference type="InterPro" id="IPR027417">
    <property type="entry name" value="P-loop_NTPase"/>
</dbReference>
<feature type="compositionally biased region" description="Basic residues" evidence="4">
    <location>
        <begin position="525"/>
        <end position="538"/>
    </location>
</feature>
<dbReference type="Pfam" id="PF00004">
    <property type="entry name" value="AAA"/>
    <property type="match status" value="1"/>
</dbReference>
<dbReference type="FunFam" id="3.40.50.300:FF:000216">
    <property type="entry name" value="Type VII secretion ATPase EccA"/>
    <property type="match status" value="1"/>
</dbReference>
<dbReference type="AlphaFoldDB" id="A0A532V139"/>
<dbReference type="EMBL" id="NJBO01000015">
    <property type="protein sequence ID" value="TKJ40934.1"/>
    <property type="molecule type" value="Genomic_DNA"/>
</dbReference>
<dbReference type="CDD" id="cd07177">
    <property type="entry name" value="terB_like"/>
    <property type="match status" value="1"/>
</dbReference>
<evidence type="ECO:0000259" key="5">
    <source>
        <dbReference type="SMART" id="SM00382"/>
    </source>
</evidence>
<dbReference type="InterPro" id="IPR003593">
    <property type="entry name" value="AAA+_ATPase"/>
</dbReference>
<organism evidence="6 7">
    <name type="scientific">candidate division TA06 bacterium B3_TA06</name>
    <dbReference type="NCBI Taxonomy" id="2012487"/>
    <lineage>
        <taxon>Bacteria</taxon>
        <taxon>Bacteria division TA06</taxon>
    </lineage>
</organism>
<dbReference type="GO" id="GO:0005524">
    <property type="term" value="F:ATP binding"/>
    <property type="evidence" value="ECO:0007669"/>
    <property type="project" value="UniProtKB-KW"/>
</dbReference>
<dbReference type="PRINTS" id="PR00819">
    <property type="entry name" value="CBXCFQXSUPER"/>
</dbReference>
<evidence type="ECO:0000256" key="1">
    <source>
        <dbReference type="ARBA" id="ARBA00010378"/>
    </source>
</evidence>
<protein>
    <recommendedName>
        <fullName evidence="5">AAA+ ATPase domain-containing protein</fullName>
    </recommendedName>
</protein>
<dbReference type="Gene3D" id="1.10.8.60">
    <property type="match status" value="1"/>
</dbReference>
<gene>
    <name evidence="6" type="ORF">CEE36_08690</name>
</gene>
<dbReference type="PANTHER" id="PTHR43392:SF2">
    <property type="entry name" value="AAA-TYPE ATPASE FAMILY PROTEIN _ ANKYRIN REPEAT FAMILY PROTEIN"/>
    <property type="match status" value="1"/>
</dbReference>
<dbReference type="PANTHER" id="PTHR43392">
    <property type="entry name" value="AAA-TYPE ATPASE FAMILY PROTEIN / ANKYRIN REPEAT FAMILY PROTEIN"/>
    <property type="match status" value="1"/>
</dbReference>
<dbReference type="Pfam" id="PF13240">
    <property type="entry name" value="Zn_Ribbon_1"/>
    <property type="match status" value="2"/>
</dbReference>
<dbReference type="InterPro" id="IPR050773">
    <property type="entry name" value="CbxX/CfxQ_RuBisCO_ESX"/>
</dbReference>
<comment type="caution">
    <text evidence="6">The sequence shown here is derived from an EMBL/GenBank/DDBJ whole genome shotgun (WGS) entry which is preliminary data.</text>
</comment>
<sequence length="575" mass="64168">METKICSNCGNEIKAGAKFCPKCGTKQESMRVVDYPYLVEEASQFYESIPFLKILQGKTLEDFKLSLANDLAKIFILCSGADGHLDPRETSVASMILAFVINGQEFVDSSQGIVSKWQIAPSHLREELATKVIKNLENVFVDIFERNKLSGDQIEQLIVPNFLKNIDKAQGTSFADIAIAALYRAAQVVTKADGTVTEEEEEALKKVWKLLHEEEISESEKSIEITEEAVASQETLDEILAELNELIGMENIKQEVDSLINFLKVQKMRQERGMSKTPISLHAVFCGPPGTGKTTIARLIGKIYRSLGFLTKGHLVETDRSGLVAGYVGQTALKVDEIVSKSLDGVLFIDEAYALKPEGGLNDFGQEAIDILLKRMEDHRDRLVVIVAGYPNEMGRFLEANPGIKSRFNRYFYFDDYEPEELIAIFEKFCKNSNFNITDGAKEKLLSVLEVLHTNRDRTFGNGRLVRNIFEKTMENQANRIAGIAPLTDEILATITGEDIPPEFHKSIRGTNEVKKSKPPSKPTTKPKPKSHKQKPPPKAKEDAKGEKVNYCPECGAKLKTKAMFCDQCGKSLNE</sequence>
<comment type="similarity">
    <text evidence="1">Belongs to the CbxX/CfxQ family.</text>
</comment>
<feature type="compositionally biased region" description="Basic and acidic residues" evidence="4">
    <location>
        <begin position="502"/>
        <end position="516"/>
    </location>
</feature>
<dbReference type="Gene3D" id="3.40.50.300">
    <property type="entry name" value="P-loop containing nucleotide triphosphate hydrolases"/>
    <property type="match status" value="1"/>
</dbReference>
<reference evidence="6 7" key="1">
    <citation type="submission" date="2017-06" db="EMBL/GenBank/DDBJ databases">
        <title>Novel microbial phyla capable of carbon fixation and sulfur reduction in deep-sea sediments.</title>
        <authorList>
            <person name="Huang J."/>
            <person name="Baker B."/>
            <person name="Wang Y."/>
        </authorList>
    </citation>
    <scope>NUCLEOTIDE SEQUENCE [LARGE SCALE GENOMIC DNA]</scope>
    <source>
        <strain evidence="6">B3_TA06</strain>
    </source>
</reference>
<accession>A0A532V139</accession>
<evidence type="ECO:0000313" key="6">
    <source>
        <dbReference type="EMBL" id="TKJ40934.1"/>
    </source>
</evidence>
<dbReference type="Pfam" id="PF17866">
    <property type="entry name" value="AAA_lid_6"/>
    <property type="match status" value="1"/>
</dbReference>
<evidence type="ECO:0000256" key="3">
    <source>
        <dbReference type="ARBA" id="ARBA00022840"/>
    </source>
</evidence>
<proteinExistence type="inferred from homology"/>
<feature type="region of interest" description="Disordered" evidence="4">
    <location>
        <begin position="502"/>
        <end position="548"/>
    </location>
</feature>
<dbReference type="GO" id="GO:0016887">
    <property type="term" value="F:ATP hydrolysis activity"/>
    <property type="evidence" value="ECO:0007669"/>
    <property type="project" value="InterPro"/>
</dbReference>